<dbReference type="RefSeq" id="WP_188772692.1">
    <property type="nucleotide sequence ID" value="NZ_BMHK01000031.1"/>
</dbReference>
<keyword evidence="3" id="KW-1185">Reference proteome</keyword>
<dbReference type="SUPFAM" id="SSF54427">
    <property type="entry name" value="NTF2-like"/>
    <property type="match status" value="1"/>
</dbReference>
<reference evidence="2" key="1">
    <citation type="journal article" date="2014" name="Int. J. Syst. Evol. Microbiol.">
        <title>Complete genome sequence of Corynebacterium casei LMG S-19264T (=DSM 44701T), isolated from a smear-ripened cheese.</title>
        <authorList>
            <consortium name="US DOE Joint Genome Institute (JGI-PGF)"/>
            <person name="Walter F."/>
            <person name="Albersmeier A."/>
            <person name="Kalinowski J."/>
            <person name="Ruckert C."/>
        </authorList>
    </citation>
    <scope>NUCLEOTIDE SEQUENCE</scope>
    <source>
        <strain evidence="2">CGMCC 1.15095</strain>
    </source>
</reference>
<proteinExistence type="predicted"/>
<evidence type="ECO:0000259" key="1">
    <source>
        <dbReference type="Pfam" id="PF13577"/>
    </source>
</evidence>
<accession>A0A916TXH3</accession>
<dbReference type="InterPro" id="IPR037401">
    <property type="entry name" value="SnoaL-like"/>
</dbReference>
<feature type="domain" description="SnoaL-like" evidence="1">
    <location>
        <begin position="7"/>
        <end position="130"/>
    </location>
</feature>
<dbReference type="Proteomes" id="UP000608154">
    <property type="component" value="Unassembled WGS sequence"/>
</dbReference>
<evidence type="ECO:0000313" key="3">
    <source>
        <dbReference type="Proteomes" id="UP000608154"/>
    </source>
</evidence>
<evidence type="ECO:0000313" key="2">
    <source>
        <dbReference type="EMBL" id="GGC11906.1"/>
    </source>
</evidence>
<dbReference type="EMBL" id="BMHK01000031">
    <property type="protein sequence ID" value="GGC11906.1"/>
    <property type="molecule type" value="Genomic_DNA"/>
</dbReference>
<dbReference type="Pfam" id="PF13577">
    <property type="entry name" value="SnoaL_4"/>
    <property type="match status" value="1"/>
</dbReference>
<dbReference type="AlphaFoldDB" id="A0A916TXH3"/>
<comment type="caution">
    <text evidence="2">The sequence shown here is derived from an EMBL/GenBank/DDBJ whole genome shotgun (WGS) entry which is preliminary data.</text>
</comment>
<name>A0A916TXH3_9SPHN</name>
<dbReference type="Gene3D" id="3.10.450.50">
    <property type="match status" value="1"/>
</dbReference>
<protein>
    <recommendedName>
        <fullName evidence="1">SnoaL-like domain-containing protein</fullName>
    </recommendedName>
</protein>
<sequence>MNPRIKEMLDHYEIQKLVSEYCRGCDRMDAELMSGVYAEPSWDDHGPTKTSGPEFVRRTMELMKDPRSVAGSHMLGQTLIRVFGDAAGAETYFLASSRRTSEDGELLNQLAGRYIDSLVRDKGEWRISKRICVRDWSLSTPIVADWLRDAGFADGKRSEEDPSYSVLKLRGS</sequence>
<reference evidence="2" key="2">
    <citation type="submission" date="2020-09" db="EMBL/GenBank/DDBJ databases">
        <authorList>
            <person name="Sun Q."/>
            <person name="Zhou Y."/>
        </authorList>
    </citation>
    <scope>NUCLEOTIDE SEQUENCE</scope>
    <source>
        <strain evidence="2">CGMCC 1.15095</strain>
    </source>
</reference>
<gene>
    <name evidence="2" type="ORF">GCM10011494_33380</name>
</gene>
<organism evidence="2 3">
    <name type="scientific">Novosphingobium endophyticum</name>
    <dbReference type="NCBI Taxonomy" id="1955250"/>
    <lineage>
        <taxon>Bacteria</taxon>
        <taxon>Pseudomonadati</taxon>
        <taxon>Pseudomonadota</taxon>
        <taxon>Alphaproteobacteria</taxon>
        <taxon>Sphingomonadales</taxon>
        <taxon>Sphingomonadaceae</taxon>
        <taxon>Novosphingobium</taxon>
    </lineage>
</organism>
<dbReference type="InterPro" id="IPR032710">
    <property type="entry name" value="NTF2-like_dom_sf"/>
</dbReference>